<evidence type="ECO:0000313" key="7">
    <source>
        <dbReference type="Proteomes" id="UP000324897"/>
    </source>
</evidence>
<dbReference type="PANTHER" id="PTHR13683:SF330">
    <property type="entry name" value="OS06G0118700 PROTEIN"/>
    <property type="match status" value="1"/>
</dbReference>
<feature type="domain" description="Peptidase A1" evidence="5">
    <location>
        <begin position="149"/>
        <end position="479"/>
    </location>
</feature>
<dbReference type="FunFam" id="2.40.70.10:FF:000013">
    <property type="entry name" value="Aspartyl protease AED1"/>
    <property type="match status" value="1"/>
</dbReference>
<dbReference type="InterPro" id="IPR001461">
    <property type="entry name" value="Aspartic_peptidase_A1"/>
</dbReference>
<dbReference type="EMBL" id="RWGY01000011">
    <property type="protein sequence ID" value="TVU30357.1"/>
    <property type="molecule type" value="Genomic_DNA"/>
</dbReference>
<dbReference type="SUPFAM" id="SSF50630">
    <property type="entry name" value="Acid proteases"/>
    <property type="match status" value="1"/>
</dbReference>
<comment type="caution">
    <text evidence="6">The sequence shown here is derived from an EMBL/GenBank/DDBJ whole genome shotgun (WGS) entry which is preliminary data.</text>
</comment>
<accession>A0A5J9V4L3</accession>
<evidence type="ECO:0000259" key="5">
    <source>
        <dbReference type="PROSITE" id="PS51767"/>
    </source>
</evidence>
<dbReference type="PROSITE" id="PS51767">
    <property type="entry name" value="PEPTIDASE_A1"/>
    <property type="match status" value="1"/>
</dbReference>
<feature type="signal peptide" evidence="4">
    <location>
        <begin position="1"/>
        <end position="22"/>
    </location>
</feature>
<dbReference type="GO" id="GO:0006508">
    <property type="term" value="P:proteolysis"/>
    <property type="evidence" value="ECO:0007669"/>
    <property type="project" value="InterPro"/>
</dbReference>
<evidence type="ECO:0000256" key="1">
    <source>
        <dbReference type="ARBA" id="ARBA00007447"/>
    </source>
</evidence>
<evidence type="ECO:0000256" key="4">
    <source>
        <dbReference type="SAM" id="SignalP"/>
    </source>
</evidence>
<dbReference type="PANTHER" id="PTHR13683">
    <property type="entry name" value="ASPARTYL PROTEASES"/>
    <property type="match status" value="1"/>
</dbReference>
<dbReference type="Gene3D" id="2.40.70.10">
    <property type="entry name" value="Acid Proteases"/>
    <property type="match status" value="2"/>
</dbReference>
<proteinExistence type="inferred from homology"/>
<dbReference type="OrthoDB" id="606366at2759"/>
<feature type="chain" id="PRO_5023921335" description="Peptidase A1 domain-containing protein" evidence="4">
    <location>
        <begin position="23"/>
        <end position="483"/>
    </location>
</feature>
<comment type="similarity">
    <text evidence="1">Belongs to the peptidase A1 family.</text>
</comment>
<reference evidence="6 7" key="1">
    <citation type="journal article" date="2019" name="Sci. Rep.">
        <title>A high-quality genome of Eragrostis curvula grass provides insights into Poaceae evolution and supports new strategies to enhance forage quality.</title>
        <authorList>
            <person name="Carballo J."/>
            <person name="Santos B.A.C.M."/>
            <person name="Zappacosta D."/>
            <person name="Garbus I."/>
            <person name="Selva J.P."/>
            <person name="Gallo C.A."/>
            <person name="Diaz A."/>
            <person name="Albertini E."/>
            <person name="Caccamo M."/>
            <person name="Echenique V."/>
        </authorList>
    </citation>
    <scope>NUCLEOTIDE SEQUENCE [LARGE SCALE GENOMIC DNA]</scope>
    <source>
        <strain evidence="7">cv. Victoria</strain>
        <tissue evidence="6">Leaf</tissue>
    </source>
</reference>
<dbReference type="Pfam" id="PF14543">
    <property type="entry name" value="TAXi_N"/>
    <property type="match status" value="1"/>
</dbReference>
<feature type="region of interest" description="Disordered" evidence="3">
    <location>
        <begin position="137"/>
        <end position="156"/>
    </location>
</feature>
<organism evidence="6 7">
    <name type="scientific">Eragrostis curvula</name>
    <name type="common">weeping love grass</name>
    <dbReference type="NCBI Taxonomy" id="38414"/>
    <lineage>
        <taxon>Eukaryota</taxon>
        <taxon>Viridiplantae</taxon>
        <taxon>Streptophyta</taxon>
        <taxon>Embryophyta</taxon>
        <taxon>Tracheophyta</taxon>
        <taxon>Spermatophyta</taxon>
        <taxon>Magnoliopsida</taxon>
        <taxon>Liliopsida</taxon>
        <taxon>Poales</taxon>
        <taxon>Poaceae</taxon>
        <taxon>PACMAD clade</taxon>
        <taxon>Chloridoideae</taxon>
        <taxon>Eragrostideae</taxon>
        <taxon>Eragrostidinae</taxon>
        <taxon>Eragrostis</taxon>
    </lineage>
</organism>
<keyword evidence="4" id="KW-0732">Signal</keyword>
<evidence type="ECO:0000313" key="6">
    <source>
        <dbReference type="EMBL" id="TVU30357.1"/>
    </source>
</evidence>
<feature type="active site" evidence="2">
    <location>
        <position position="367"/>
    </location>
</feature>
<keyword evidence="7" id="KW-1185">Reference proteome</keyword>
<sequence>MAVALALLVLVLLFGSSPSAHAAEDDNNGYTLVAISSLKAKAVCSGHRVPVPPNRTWVPLSHLHGSCSPSSSARGKPPPLAELLRQDQLRVDDIQRRLSGVADEKKKKKHAAKCTSTQMNTGPVLDVNMGTSSTSQQTIRPAATGGGGSSSIQQPGGVSQTVMVDTASDVPWVRCLPCPNPPCPSYDPARSSTYAAFPCNSTDCARLGSHANGCVSNQCQYITSSPDGLTSSGTYGSDVLAIGAGATNTIRRFKFGCSHAEQGSIGSSQQNAAGIMGLGGGRESLVSQTAATYGNAFSYCIPPTSSYPGFFSLGSPIAESSRFVLTPMLRDGASPATFHRVLLRDITVAGKNLGVPTEVFAAGAVLDSRTAITRLPLTAYDALRAEFRSRMAAYRAAPPKGNLDTCFDFTGVPVVTLPRVELVFDQDAVVELDASGVLFNDCLAFAANADDVAAGVLGNVQQQTIEVLYDLAGGAVGFRRIAC</sequence>
<dbReference type="InterPro" id="IPR032799">
    <property type="entry name" value="TAXi_C"/>
</dbReference>
<dbReference type="InterPro" id="IPR032861">
    <property type="entry name" value="TAXi_N"/>
</dbReference>
<dbReference type="GO" id="GO:0004190">
    <property type="term" value="F:aspartic-type endopeptidase activity"/>
    <property type="evidence" value="ECO:0007669"/>
    <property type="project" value="InterPro"/>
</dbReference>
<dbReference type="AlphaFoldDB" id="A0A5J9V4L3"/>
<dbReference type="Pfam" id="PF14541">
    <property type="entry name" value="TAXi_C"/>
    <property type="match status" value="1"/>
</dbReference>
<gene>
    <name evidence="6" type="ORF">EJB05_21973</name>
</gene>
<name>A0A5J9V4L3_9POAL</name>
<protein>
    <recommendedName>
        <fullName evidence="5">Peptidase A1 domain-containing protein</fullName>
    </recommendedName>
</protein>
<dbReference type="InterPro" id="IPR021109">
    <property type="entry name" value="Peptidase_aspartic_dom_sf"/>
</dbReference>
<feature type="active site" evidence="2">
    <location>
        <position position="165"/>
    </location>
</feature>
<evidence type="ECO:0000256" key="2">
    <source>
        <dbReference type="PIRSR" id="PIRSR601461-1"/>
    </source>
</evidence>
<dbReference type="Gramene" id="TVU30357">
    <property type="protein sequence ID" value="TVU30357"/>
    <property type="gene ID" value="EJB05_21973"/>
</dbReference>
<dbReference type="Proteomes" id="UP000324897">
    <property type="component" value="Chromosome 1"/>
</dbReference>
<dbReference type="InterPro" id="IPR033121">
    <property type="entry name" value="PEPTIDASE_A1"/>
</dbReference>
<evidence type="ECO:0000256" key="3">
    <source>
        <dbReference type="SAM" id="MobiDB-lite"/>
    </source>
</evidence>